<dbReference type="RefSeq" id="WP_014828963.1">
    <property type="nucleotide sequence ID" value="NC_018068.1"/>
</dbReference>
<dbReference type="EMBL" id="CP003639">
    <property type="protein sequence ID" value="AFM42977.1"/>
    <property type="molecule type" value="Genomic_DNA"/>
</dbReference>
<reference evidence="1 2" key="1">
    <citation type="journal article" date="2012" name="J. Bacteriol.">
        <title>Complete genome sequences of Desulfosporosinus orientis DSM765T, Desulfosporosinus youngiae DSM17734T, Desulfosporosinus meridiei DSM13257T, and Desulfosporosinus acidiphilus DSM22704T.</title>
        <authorList>
            <person name="Pester M."/>
            <person name="Brambilla E."/>
            <person name="Alazard D."/>
            <person name="Rattei T."/>
            <person name="Weinmaier T."/>
            <person name="Han J."/>
            <person name="Lucas S."/>
            <person name="Lapidus A."/>
            <person name="Cheng J.F."/>
            <person name="Goodwin L."/>
            <person name="Pitluck S."/>
            <person name="Peters L."/>
            <person name="Ovchinnikova G."/>
            <person name="Teshima H."/>
            <person name="Detter J.C."/>
            <person name="Han C.S."/>
            <person name="Tapia R."/>
            <person name="Land M.L."/>
            <person name="Hauser L."/>
            <person name="Kyrpides N.C."/>
            <person name="Ivanova N.N."/>
            <person name="Pagani I."/>
            <person name="Huntmann M."/>
            <person name="Wei C.L."/>
            <person name="Davenport K.W."/>
            <person name="Daligault H."/>
            <person name="Chain P.S."/>
            <person name="Chen A."/>
            <person name="Mavromatis K."/>
            <person name="Markowitz V."/>
            <person name="Szeto E."/>
            <person name="Mikhailova N."/>
            <person name="Pati A."/>
            <person name="Wagner M."/>
            <person name="Woyke T."/>
            <person name="Ollivier B."/>
            <person name="Klenk H.P."/>
            <person name="Spring S."/>
            <person name="Loy A."/>
        </authorList>
    </citation>
    <scope>NUCLEOTIDE SEQUENCE [LARGE SCALE GENOMIC DNA]</scope>
    <source>
        <strain evidence="2">DSM 22704 / JCM 16185 / SJ4</strain>
    </source>
</reference>
<dbReference type="AlphaFoldDB" id="I4DB03"/>
<name>I4DB03_DESAJ</name>
<dbReference type="OrthoDB" id="3034790at2"/>
<keyword evidence="2" id="KW-1185">Reference proteome</keyword>
<protein>
    <submittedName>
        <fullName evidence="1">Uncharacterized protein</fullName>
    </submittedName>
</protein>
<accession>I4DB03</accession>
<evidence type="ECO:0000313" key="1">
    <source>
        <dbReference type="EMBL" id="AFM42977.1"/>
    </source>
</evidence>
<dbReference type="HOGENOM" id="CLU_1640369_0_0_9"/>
<sequence length="163" mass="18491">MSENVFYADLDMINGKGVLVTGHGKGLVQRNSIINGEYIANDMVRLVIEDGKLLGYQGYIKKEDDELTEIKYLLYFYDESELKQPLKPTNITVDEYLKFSKHNIDIGSEISALFNSGKSSVPLCNTFDEYEDILKKANGVRFISVPYTADENERASFINEIIN</sequence>
<dbReference type="STRING" id="646529.Desaci_4114"/>
<evidence type="ECO:0000313" key="2">
    <source>
        <dbReference type="Proteomes" id="UP000002892"/>
    </source>
</evidence>
<dbReference type="KEGG" id="dai:Desaci_4114"/>
<organism evidence="1 2">
    <name type="scientific">Desulfosporosinus acidiphilus (strain DSM 22704 / JCM 16185 / SJ4)</name>
    <dbReference type="NCBI Taxonomy" id="646529"/>
    <lineage>
        <taxon>Bacteria</taxon>
        <taxon>Bacillati</taxon>
        <taxon>Bacillota</taxon>
        <taxon>Clostridia</taxon>
        <taxon>Eubacteriales</taxon>
        <taxon>Desulfitobacteriaceae</taxon>
        <taxon>Desulfosporosinus</taxon>
    </lineage>
</organism>
<proteinExistence type="predicted"/>
<gene>
    <name evidence="1" type="ordered locus">Desaci_4114</name>
</gene>
<dbReference type="Proteomes" id="UP000002892">
    <property type="component" value="Chromosome"/>
</dbReference>